<evidence type="ECO:0000313" key="3">
    <source>
        <dbReference type="Proteomes" id="UP000410984"/>
    </source>
</evidence>
<feature type="transmembrane region" description="Helical" evidence="1">
    <location>
        <begin position="41"/>
        <end position="59"/>
    </location>
</feature>
<evidence type="ECO:0000313" key="2">
    <source>
        <dbReference type="EMBL" id="VUD71693.1"/>
    </source>
</evidence>
<keyword evidence="1" id="KW-0812">Transmembrane</keyword>
<keyword evidence="3" id="KW-1185">Reference proteome</keyword>
<dbReference type="RefSeq" id="WP_142583073.1">
    <property type="nucleotide sequence ID" value="NZ_CABFPH010000027.1"/>
</dbReference>
<reference evidence="2 3" key="1">
    <citation type="submission" date="2019-06" db="EMBL/GenBank/DDBJ databases">
        <authorList>
            <person name="Rodrigo-Torres L."/>
            <person name="Arahal R. D."/>
            <person name="Lucena T."/>
        </authorList>
    </citation>
    <scope>NUCLEOTIDE SEQUENCE [LARGE SCALE GENOMIC DNA]</scope>
    <source>
        <strain evidence="2 3">SB0023/3</strain>
    </source>
</reference>
<name>A0A509EEM8_9HYPH</name>
<keyword evidence="1" id="KW-0472">Membrane</keyword>
<dbReference type="EMBL" id="CABFPH010000027">
    <property type="protein sequence ID" value="VUD71693.1"/>
    <property type="molecule type" value="Genomic_DNA"/>
</dbReference>
<dbReference type="AlphaFoldDB" id="A0A509EEM8"/>
<evidence type="ECO:0000256" key="1">
    <source>
        <dbReference type="SAM" id="Phobius"/>
    </source>
</evidence>
<organism evidence="2 3">
    <name type="scientific">Methylobacterium symbioticum</name>
    <dbReference type="NCBI Taxonomy" id="2584084"/>
    <lineage>
        <taxon>Bacteria</taxon>
        <taxon>Pseudomonadati</taxon>
        <taxon>Pseudomonadota</taxon>
        <taxon>Alphaproteobacteria</taxon>
        <taxon>Hyphomicrobiales</taxon>
        <taxon>Methylobacteriaceae</taxon>
        <taxon>Methylobacterium</taxon>
    </lineage>
</organism>
<protein>
    <submittedName>
        <fullName evidence="2">Uncharacterized protein</fullName>
    </submittedName>
</protein>
<sequence>MAGDGALRILRPLLQFGFPLAGLIVIGHAVVISMGGDIERWQFALGVLLILLSFSARLVPAPQRR</sequence>
<feature type="transmembrane region" description="Helical" evidence="1">
    <location>
        <begin position="12"/>
        <end position="35"/>
    </location>
</feature>
<gene>
    <name evidence="2" type="ORF">MET9862_02279</name>
</gene>
<dbReference type="OrthoDB" id="7999652at2"/>
<dbReference type="Proteomes" id="UP000410984">
    <property type="component" value="Unassembled WGS sequence"/>
</dbReference>
<proteinExistence type="predicted"/>
<accession>A0A509EEM8</accession>
<keyword evidence="1" id="KW-1133">Transmembrane helix</keyword>